<protein>
    <recommendedName>
        <fullName evidence="6">Diguanylate cyclase</fullName>
    </recommendedName>
</protein>
<dbReference type="Pfam" id="PF00563">
    <property type="entry name" value="EAL"/>
    <property type="match status" value="1"/>
</dbReference>
<dbReference type="Gene3D" id="3.30.70.270">
    <property type="match status" value="1"/>
</dbReference>
<dbReference type="CDD" id="cd01948">
    <property type="entry name" value="EAL"/>
    <property type="match status" value="1"/>
</dbReference>
<gene>
    <name evidence="4" type="ORF">EI16_07770</name>
</gene>
<dbReference type="PROSITE" id="PS50887">
    <property type="entry name" value="GGDEF"/>
    <property type="match status" value="1"/>
</dbReference>
<dbReference type="RefSeq" id="WP_029911782.1">
    <property type="nucleotide sequence ID" value="NZ_AP020335.1"/>
</dbReference>
<evidence type="ECO:0000256" key="1">
    <source>
        <dbReference type="ARBA" id="ARBA00001946"/>
    </source>
</evidence>
<dbReference type="InterPro" id="IPR029787">
    <property type="entry name" value="Nucleotide_cyclase"/>
</dbReference>
<dbReference type="NCBIfam" id="TIGR00254">
    <property type="entry name" value="GGDEF"/>
    <property type="match status" value="1"/>
</dbReference>
<dbReference type="Pfam" id="PF00990">
    <property type="entry name" value="GGDEF"/>
    <property type="match status" value="1"/>
</dbReference>
<evidence type="ECO:0000259" key="2">
    <source>
        <dbReference type="PROSITE" id="PS50883"/>
    </source>
</evidence>
<evidence type="ECO:0000313" key="5">
    <source>
        <dbReference type="Proteomes" id="UP000027341"/>
    </source>
</evidence>
<dbReference type="CDD" id="cd01949">
    <property type="entry name" value="GGDEF"/>
    <property type="match status" value="1"/>
</dbReference>
<reference evidence="4 5" key="1">
    <citation type="submission" date="2014-04" db="EMBL/GenBank/DDBJ databases">
        <title>Draft genome sequence of Hydrogenovibrio marinus MH-110, a model organism for aerobic H2 metabolism.</title>
        <authorList>
            <person name="Cha H.J."/>
            <person name="Jo B.H."/>
            <person name="Hwang B.H."/>
        </authorList>
    </citation>
    <scope>NUCLEOTIDE SEQUENCE [LARGE SCALE GENOMIC DNA]</scope>
    <source>
        <strain evidence="4 5">MH-110</strain>
    </source>
</reference>
<keyword evidence="5" id="KW-1185">Reference proteome</keyword>
<evidence type="ECO:0000259" key="3">
    <source>
        <dbReference type="PROSITE" id="PS50887"/>
    </source>
</evidence>
<evidence type="ECO:0000313" key="4">
    <source>
        <dbReference type="EMBL" id="KDN96175.1"/>
    </source>
</evidence>
<dbReference type="InterPro" id="IPR043128">
    <property type="entry name" value="Rev_trsase/Diguanyl_cyclase"/>
</dbReference>
<dbReference type="InterPro" id="IPR001633">
    <property type="entry name" value="EAL_dom"/>
</dbReference>
<dbReference type="PANTHER" id="PTHR44757:SF2">
    <property type="entry name" value="BIOFILM ARCHITECTURE MAINTENANCE PROTEIN MBAA"/>
    <property type="match status" value="1"/>
</dbReference>
<dbReference type="SUPFAM" id="SSF141868">
    <property type="entry name" value="EAL domain-like"/>
    <property type="match status" value="1"/>
</dbReference>
<dbReference type="SUPFAM" id="SSF55073">
    <property type="entry name" value="Nucleotide cyclase"/>
    <property type="match status" value="1"/>
</dbReference>
<dbReference type="InterPro" id="IPR035919">
    <property type="entry name" value="EAL_sf"/>
</dbReference>
<comment type="cofactor">
    <cofactor evidence="1">
        <name>Mg(2+)</name>
        <dbReference type="ChEBI" id="CHEBI:18420"/>
    </cofactor>
</comment>
<dbReference type="STRING" id="28885.EI16_07770"/>
<organism evidence="4 5">
    <name type="scientific">Hydrogenovibrio marinus</name>
    <dbReference type="NCBI Taxonomy" id="28885"/>
    <lineage>
        <taxon>Bacteria</taxon>
        <taxon>Pseudomonadati</taxon>
        <taxon>Pseudomonadota</taxon>
        <taxon>Gammaproteobacteria</taxon>
        <taxon>Thiotrichales</taxon>
        <taxon>Piscirickettsiaceae</taxon>
        <taxon>Hydrogenovibrio</taxon>
    </lineage>
</organism>
<dbReference type="GO" id="GO:0003824">
    <property type="term" value="F:catalytic activity"/>
    <property type="evidence" value="ECO:0007669"/>
    <property type="project" value="UniProtKB-ARBA"/>
</dbReference>
<proteinExistence type="predicted"/>
<dbReference type="SMART" id="SM00052">
    <property type="entry name" value="EAL"/>
    <property type="match status" value="1"/>
</dbReference>
<dbReference type="InterPro" id="IPR000160">
    <property type="entry name" value="GGDEF_dom"/>
</dbReference>
<dbReference type="SMART" id="SM00267">
    <property type="entry name" value="GGDEF"/>
    <property type="match status" value="1"/>
</dbReference>
<dbReference type="Gene3D" id="3.20.20.450">
    <property type="entry name" value="EAL domain"/>
    <property type="match status" value="1"/>
</dbReference>
<dbReference type="InterPro" id="IPR052155">
    <property type="entry name" value="Biofilm_reg_signaling"/>
</dbReference>
<evidence type="ECO:0008006" key="6">
    <source>
        <dbReference type="Google" id="ProtNLM"/>
    </source>
</evidence>
<sequence>MVKDDMSPLSEVTLSDASIERLANESRLAHEQLGGLARDNEASLQARLEMGNVKNLLSDLRYKFSGRQQDVENLIEAEVKARTEELYRKAHYDALTHLPNRSYFHDLMEQMVQRATETNTKFTLLFLDLDGFKQVNDNLGHHVGDELLRHAAARLVSSLRENDIVARLGGDEFVALLTDSEDNRDIVEGICKRIINEISRLYYFEGHEVRISTSIGVSRFPHDGRIASELSENADKALYVAKNLGKKQFRFYEDARTSPDFLNEKRESDIRAALEMAIGKDELISCVQPQIDLKESRIVGGCLSIAWKNPFYETFSASEWQEKLENALWADTAGDWLLDTACHYLKDWQVLDPEFVVTLPVLKPLWNDALQKKLDEAVERYDIPKNQLQLSFSLRSLQQEGTEVKELLQALTDAGYQLTLSDVGSQPLDLNFLMGLTIQEFRFDPIWLDKQMQSEQGKQWVKAIIQMVQSLDACMIAGGIHSEQQAEELKDWGCAYGQGSYWSERIETENFKTLIG</sequence>
<dbReference type="PANTHER" id="PTHR44757">
    <property type="entry name" value="DIGUANYLATE CYCLASE DGCP"/>
    <property type="match status" value="1"/>
</dbReference>
<dbReference type="Proteomes" id="UP000027341">
    <property type="component" value="Unassembled WGS sequence"/>
</dbReference>
<name>A0A067A1I6_HYDMR</name>
<comment type="caution">
    <text evidence="4">The sequence shown here is derived from an EMBL/GenBank/DDBJ whole genome shotgun (WGS) entry which is preliminary data.</text>
</comment>
<feature type="domain" description="EAL" evidence="2">
    <location>
        <begin position="263"/>
        <end position="516"/>
    </location>
</feature>
<feature type="domain" description="GGDEF" evidence="3">
    <location>
        <begin position="120"/>
        <end position="254"/>
    </location>
</feature>
<dbReference type="PROSITE" id="PS50883">
    <property type="entry name" value="EAL"/>
    <property type="match status" value="1"/>
</dbReference>
<dbReference type="FunFam" id="3.30.70.270:FF:000001">
    <property type="entry name" value="Diguanylate cyclase domain protein"/>
    <property type="match status" value="1"/>
</dbReference>
<dbReference type="EMBL" id="JMIU01000001">
    <property type="protein sequence ID" value="KDN96175.1"/>
    <property type="molecule type" value="Genomic_DNA"/>
</dbReference>
<accession>A0A067A1I6</accession>
<dbReference type="AlphaFoldDB" id="A0A067A1I6"/>